<feature type="region of interest" description="Disordered" evidence="4">
    <location>
        <begin position="563"/>
        <end position="594"/>
    </location>
</feature>
<feature type="domain" description="Calponin-homology (CH)" evidence="7">
    <location>
        <begin position="596"/>
        <end position="700"/>
    </location>
</feature>
<dbReference type="VEuPathDB" id="FungiDB:HMPREF1544_04594"/>
<evidence type="ECO:0000256" key="2">
    <source>
        <dbReference type="ARBA" id="ARBA00022658"/>
    </source>
</evidence>
<dbReference type="PANTHER" id="PTHR12844">
    <property type="entry name" value="CONNECTOR ENCHANCER OF KINASE SUPPRESSOR OF RAS"/>
    <property type="match status" value="1"/>
</dbReference>
<accession>S2JE82</accession>
<dbReference type="CDD" id="cd09535">
    <property type="entry name" value="SAM_BOI-like_fungal"/>
    <property type="match status" value="1"/>
</dbReference>
<keyword evidence="2" id="KW-0344">Guanine-nucleotide releasing factor</keyword>
<dbReference type="SUPFAM" id="SSF47576">
    <property type="entry name" value="Calponin-homology domain, CH-domain"/>
    <property type="match status" value="1"/>
</dbReference>
<dbReference type="Pfam" id="PF00018">
    <property type="entry name" value="SH3_1"/>
    <property type="match status" value="1"/>
</dbReference>
<evidence type="ECO:0000259" key="6">
    <source>
        <dbReference type="PROSITE" id="PS50003"/>
    </source>
</evidence>
<dbReference type="EMBL" id="KE123948">
    <property type="protein sequence ID" value="EPB88601.1"/>
    <property type="molecule type" value="Genomic_DNA"/>
</dbReference>
<dbReference type="SMART" id="SM00326">
    <property type="entry name" value="SH3"/>
    <property type="match status" value="1"/>
</dbReference>
<evidence type="ECO:0000313" key="10">
    <source>
        <dbReference type="Proteomes" id="UP000014254"/>
    </source>
</evidence>
<dbReference type="Gene3D" id="1.10.418.10">
    <property type="entry name" value="Calponin-like domain"/>
    <property type="match status" value="1"/>
</dbReference>
<dbReference type="InterPro" id="IPR001660">
    <property type="entry name" value="SAM"/>
</dbReference>
<evidence type="ECO:0000256" key="1">
    <source>
        <dbReference type="ARBA" id="ARBA00022443"/>
    </source>
</evidence>
<dbReference type="Pfam" id="PF00307">
    <property type="entry name" value="CH"/>
    <property type="match status" value="1"/>
</dbReference>
<dbReference type="PROSITE" id="PS50003">
    <property type="entry name" value="PH_DOMAIN"/>
    <property type="match status" value="1"/>
</dbReference>
<gene>
    <name evidence="9" type="ORF">HMPREF1544_04594</name>
</gene>
<dbReference type="SUPFAM" id="SSF50729">
    <property type="entry name" value="PH domain-like"/>
    <property type="match status" value="1"/>
</dbReference>
<dbReference type="SUPFAM" id="SSF50044">
    <property type="entry name" value="SH3-domain"/>
    <property type="match status" value="1"/>
</dbReference>
<dbReference type="SMART" id="SM00233">
    <property type="entry name" value="PH"/>
    <property type="match status" value="1"/>
</dbReference>
<feature type="domain" description="SH3" evidence="5">
    <location>
        <begin position="2"/>
        <end position="65"/>
    </location>
</feature>
<dbReference type="InterPro" id="IPR051566">
    <property type="entry name" value="CNKSR"/>
</dbReference>
<feature type="domain" description="PH" evidence="6">
    <location>
        <begin position="342"/>
        <end position="442"/>
    </location>
</feature>
<dbReference type="Gene3D" id="2.30.29.30">
    <property type="entry name" value="Pleckstrin-homology domain (PH domain)/Phosphotyrosine-binding domain (PTB)"/>
    <property type="match status" value="1"/>
</dbReference>
<dbReference type="InterPro" id="IPR001849">
    <property type="entry name" value="PH_domain"/>
</dbReference>
<dbReference type="InterPro" id="IPR036872">
    <property type="entry name" value="CH_dom_sf"/>
</dbReference>
<dbReference type="PROSITE" id="PS50002">
    <property type="entry name" value="SH3"/>
    <property type="match status" value="1"/>
</dbReference>
<dbReference type="SMART" id="SM00033">
    <property type="entry name" value="CH"/>
    <property type="match status" value="1"/>
</dbReference>
<dbReference type="CDD" id="cd00014">
    <property type="entry name" value="CH_SF"/>
    <property type="match status" value="1"/>
</dbReference>
<dbReference type="OMA" id="HDHERTF"/>
<dbReference type="Gene3D" id="1.10.150.50">
    <property type="entry name" value="Transcription Factor, Ets-1"/>
    <property type="match status" value="1"/>
</dbReference>
<dbReference type="PROSITE" id="PS50105">
    <property type="entry name" value="SAM_DOMAIN"/>
    <property type="match status" value="1"/>
</dbReference>
<evidence type="ECO:0000259" key="5">
    <source>
        <dbReference type="PROSITE" id="PS50002"/>
    </source>
</evidence>
<keyword evidence="10" id="KW-1185">Reference proteome</keyword>
<organism evidence="9 10">
    <name type="scientific">Mucor circinelloides f. circinelloides (strain 1006PhL)</name>
    <name type="common">Mucormycosis agent</name>
    <name type="synonym">Calyptromyces circinelloides</name>
    <dbReference type="NCBI Taxonomy" id="1220926"/>
    <lineage>
        <taxon>Eukaryota</taxon>
        <taxon>Fungi</taxon>
        <taxon>Fungi incertae sedis</taxon>
        <taxon>Mucoromycota</taxon>
        <taxon>Mucoromycotina</taxon>
        <taxon>Mucoromycetes</taxon>
        <taxon>Mucorales</taxon>
        <taxon>Mucorineae</taxon>
        <taxon>Mucoraceae</taxon>
        <taxon>Mucor</taxon>
    </lineage>
</organism>
<evidence type="ECO:0000256" key="4">
    <source>
        <dbReference type="SAM" id="MobiDB-lite"/>
    </source>
</evidence>
<evidence type="ECO:0000259" key="8">
    <source>
        <dbReference type="PROSITE" id="PS50105"/>
    </source>
</evidence>
<dbReference type="FunCoup" id="S2JE82">
    <property type="interactions" value="90"/>
</dbReference>
<dbReference type="CDD" id="cd00174">
    <property type="entry name" value="SH3"/>
    <property type="match status" value="1"/>
</dbReference>
<dbReference type="PRINTS" id="PR00452">
    <property type="entry name" value="SH3DOMAIN"/>
</dbReference>
<dbReference type="InterPro" id="IPR001452">
    <property type="entry name" value="SH3_domain"/>
</dbReference>
<dbReference type="InterPro" id="IPR001715">
    <property type="entry name" value="CH_dom"/>
</dbReference>
<dbReference type="InterPro" id="IPR036028">
    <property type="entry name" value="SH3-like_dom_sf"/>
</dbReference>
<dbReference type="STRING" id="1220926.S2JE82"/>
<dbReference type="Pfam" id="PF07647">
    <property type="entry name" value="SAM_2"/>
    <property type="match status" value="1"/>
</dbReference>
<dbReference type="SUPFAM" id="SSF47769">
    <property type="entry name" value="SAM/Pointed domain"/>
    <property type="match status" value="1"/>
</dbReference>
<evidence type="ECO:0000313" key="9">
    <source>
        <dbReference type="EMBL" id="EPB88601.1"/>
    </source>
</evidence>
<dbReference type="PROSITE" id="PS50021">
    <property type="entry name" value="CH"/>
    <property type="match status" value="1"/>
</dbReference>
<dbReference type="OrthoDB" id="73680at2759"/>
<proteinExistence type="predicted"/>
<keyword evidence="1 3" id="KW-0728">SH3 domain</keyword>
<dbReference type="PANTHER" id="PTHR12844:SF42">
    <property type="entry name" value="CONNECTOR ENHANCER OF KSR PROTEIN CNK"/>
    <property type="match status" value="1"/>
</dbReference>
<dbReference type="FunFam" id="2.30.29.30:FF:000286">
    <property type="entry name" value="PH-protein kinase domain containing protein"/>
    <property type="match status" value="1"/>
</dbReference>
<evidence type="ECO:0000259" key="7">
    <source>
        <dbReference type="PROSITE" id="PS50021"/>
    </source>
</evidence>
<evidence type="ECO:0000256" key="3">
    <source>
        <dbReference type="PROSITE-ProRule" id="PRU00192"/>
    </source>
</evidence>
<protein>
    <submittedName>
        <fullName evidence="9">Uncharacterized protein</fullName>
    </submittedName>
</protein>
<feature type="compositionally biased region" description="Polar residues" evidence="4">
    <location>
        <begin position="572"/>
        <end position="594"/>
    </location>
</feature>
<dbReference type="Gene3D" id="2.30.30.40">
    <property type="entry name" value="SH3 Domains"/>
    <property type="match status" value="1"/>
</dbReference>
<dbReference type="InParanoid" id="S2JE82"/>
<dbReference type="eggNOG" id="ENOG502RAFH">
    <property type="taxonomic scope" value="Eukaryota"/>
</dbReference>
<dbReference type="AlphaFoldDB" id="S2JE82"/>
<name>S2JE82_MUCC1</name>
<dbReference type="Pfam" id="PF00169">
    <property type="entry name" value="PH"/>
    <property type="match status" value="1"/>
</dbReference>
<reference evidence="10" key="1">
    <citation type="submission" date="2013-05" db="EMBL/GenBank/DDBJ databases">
        <title>The Genome sequence of Mucor circinelloides f. circinelloides 1006PhL.</title>
        <authorList>
            <consortium name="The Broad Institute Genomics Platform"/>
            <person name="Cuomo C."/>
            <person name="Earl A."/>
            <person name="Findley K."/>
            <person name="Lee S.C."/>
            <person name="Walker B."/>
            <person name="Young S."/>
            <person name="Zeng Q."/>
            <person name="Gargeya S."/>
            <person name="Fitzgerald M."/>
            <person name="Haas B."/>
            <person name="Abouelleil A."/>
            <person name="Allen A.W."/>
            <person name="Alvarado L."/>
            <person name="Arachchi H.M."/>
            <person name="Berlin A.M."/>
            <person name="Chapman S.B."/>
            <person name="Gainer-Dewar J."/>
            <person name="Goldberg J."/>
            <person name="Griggs A."/>
            <person name="Gujja S."/>
            <person name="Hansen M."/>
            <person name="Howarth C."/>
            <person name="Imamovic A."/>
            <person name="Ireland A."/>
            <person name="Larimer J."/>
            <person name="McCowan C."/>
            <person name="Murphy C."/>
            <person name="Pearson M."/>
            <person name="Poon T.W."/>
            <person name="Priest M."/>
            <person name="Roberts A."/>
            <person name="Saif S."/>
            <person name="Shea T."/>
            <person name="Sisk P."/>
            <person name="Sykes S."/>
            <person name="Wortman J."/>
            <person name="Nusbaum C."/>
            <person name="Birren B."/>
        </authorList>
    </citation>
    <scope>NUCLEOTIDE SEQUENCE [LARGE SCALE GENOMIC DNA]</scope>
    <source>
        <strain evidence="10">1006PhL</strain>
    </source>
</reference>
<feature type="domain" description="SAM" evidence="8">
    <location>
        <begin position="132"/>
        <end position="195"/>
    </location>
</feature>
<dbReference type="Proteomes" id="UP000014254">
    <property type="component" value="Unassembled WGS sequence"/>
</dbReference>
<dbReference type="InterPro" id="IPR013761">
    <property type="entry name" value="SAM/pointed_sf"/>
</dbReference>
<sequence>MHSPDIVYAIHNFEAENEDEVTFRYGEPIVILEKDDQFLDGWWQGRNTLGQTGLFPMNYTSPKKPSNASNRITSCNDDIYRHSRMSSGTSSATVSSDEYRAISTTNQSAEAIANVPSGATTFGVSNSSPLDWDMEEVVTWLESVGLESVVDNFIDQDITGDVLMSLDHDALKELGIHAYGRRYKVLNAIKSLNVSAHTQIEAANSTDKRQSTNTRYSRYGSVTENLSNNKTNSISSLNSCVSSTTPRSGKYLQRAVFKASCSHNNDAHSSCVHSENSGLILETRPSFNSATACKRSTTFDGHPFALSSTAPSQQRNTLSDLSMYDASMVEAPPTQHSNSSTFPEYEGWIYKQSDRYKTWNKRWFVLHGTNLFYFKNPKDARMKGIIHLHGYRVVLQDVNNHSASTKKYYFKLRHDHERTFFLYTSTVHDMKNWVQALMKSTIQRDLCVPVVSSNTVDTVSLEIAQKMKPRPPSILMCSNKDKKMLNYRQAIKNDIVSNTLEEELDETLLWMEHPSDQDQEPFQKLIIRSYPSPTKEDGQQDCHYIKQREQSYFFASSTQAEEEEAAEKVYPHQQSNDGHQHAYETNSFSEPPTSSTHTNNAILYWVNHILAPTIEIHDLSSAFRSGRVLIQLLETLSGQSIAPAETQASPSMNMLDTIVEAFKFMNREGVINNGYTIKDVFSGNEEKIIDMILSIKIWSEEDRPLRI</sequence>
<dbReference type="SMART" id="SM00454">
    <property type="entry name" value="SAM"/>
    <property type="match status" value="1"/>
</dbReference>
<dbReference type="GO" id="GO:0005085">
    <property type="term" value="F:guanyl-nucleotide exchange factor activity"/>
    <property type="evidence" value="ECO:0007669"/>
    <property type="project" value="UniProtKB-KW"/>
</dbReference>
<dbReference type="InterPro" id="IPR011993">
    <property type="entry name" value="PH-like_dom_sf"/>
</dbReference>